<protein>
    <recommendedName>
        <fullName evidence="7">CTCK domain-containing protein</fullName>
    </recommendedName>
</protein>
<evidence type="ECO:0000313" key="9">
    <source>
        <dbReference type="Proteomes" id="UP001303046"/>
    </source>
</evidence>
<feature type="compositionally biased region" description="Basic residues" evidence="5">
    <location>
        <begin position="141"/>
        <end position="151"/>
    </location>
</feature>
<feature type="domain" description="CTCK" evidence="7">
    <location>
        <begin position="175"/>
        <end position="263"/>
    </location>
</feature>
<keyword evidence="6" id="KW-0472">Membrane</keyword>
<dbReference type="Gene3D" id="2.10.90.10">
    <property type="entry name" value="Cystine-knot cytokines"/>
    <property type="match status" value="1"/>
</dbReference>
<keyword evidence="6" id="KW-0812">Transmembrane</keyword>
<comment type="subcellular location">
    <subcellularLocation>
        <location evidence="1">Secreted</location>
    </subcellularLocation>
</comment>
<sequence length="269" mass="30225">MRKTGHCHSNECLVAVILRRRDLRLLQQMTGSSPQTSRMSMRPMSSISSFTVRIISVTLIVTTISVVACKPVGESPSAGEPLSVSDGYIHYSVANDSRLREISRKAFESLISEPIGKQSYSSQEIIFRPHSQMSEKSDRMLKKHRKPGRRKPLLDGRNQALITVKDTREMQKCEGAKFKQRVKAPGCLTKVIVNRFCHGTCPSYFIPRMNSKMLKAKFKSCAACAPRDYDAVDVTLDCPGQDPPQITKTIIKIKKCECIDLDLSTNFRL</sequence>
<evidence type="ECO:0000256" key="4">
    <source>
        <dbReference type="ARBA" id="ARBA00023157"/>
    </source>
</evidence>
<organism evidence="8 9">
    <name type="scientific">Necator americanus</name>
    <name type="common">Human hookworm</name>
    <dbReference type="NCBI Taxonomy" id="51031"/>
    <lineage>
        <taxon>Eukaryota</taxon>
        <taxon>Metazoa</taxon>
        <taxon>Ecdysozoa</taxon>
        <taxon>Nematoda</taxon>
        <taxon>Chromadorea</taxon>
        <taxon>Rhabditida</taxon>
        <taxon>Rhabditina</taxon>
        <taxon>Rhabditomorpha</taxon>
        <taxon>Strongyloidea</taxon>
        <taxon>Ancylostomatidae</taxon>
        <taxon>Bunostominae</taxon>
        <taxon>Necator</taxon>
    </lineage>
</organism>
<keyword evidence="9" id="KW-1185">Reference proteome</keyword>
<keyword evidence="6" id="KW-1133">Transmembrane helix</keyword>
<evidence type="ECO:0000256" key="3">
    <source>
        <dbReference type="ARBA" id="ARBA00022729"/>
    </source>
</evidence>
<evidence type="ECO:0000256" key="1">
    <source>
        <dbReference type="ARBA" id="ARBA00004613"/>
    </source>
</evidence>
<comment type="caution">
    <text evidence="8">The sequence shown here is derived from an EMBL/GenBank/DDBJ whole genome shotgun (WGS) entry which is preliminary data.</text>
</comment>
<dbReference type="InterPro" id="IPR006207">
    <property type="entry name" value="Cys_knot_C"/>
</dbReference>
<dbReference type="PANTHER" id="PTHR15283">
    <property type="entry name" value="GREMLIN 1"/>
    <property type="match status" value="1"/>
</dbReference>
<evidence type="ECO:0000313" key="8">
    <source>
        <dbReference type="EMBL" id="KAK6753003.1"/>
    </source>
</evidence>
<reference evidence="8 9" key="1">
    <citation type="submission" date="2023-08" db="EMBL/GenBank/DDBJ databases">
        <title>A Necator americanus chromosomal reference genome.</title>
        <authorList>
            <person name="Ilik V."/>
            <person name="Petrzelkova K.J."/>
            <person name="Pardy F."/>
            <person name="Fuh T."/>
            <person name="Niatou-Singa F.S."/>
            <person name="Gouil Q."/>
            <person name="Baker L."/>
            <person name="Ritchie M.E."/>
            <person name="Jex A.R."/>
            <person name="Gazzola D."/>
            <person name="Li H."/>
            <person name="Toshio Fujiwara R."/>
            <person name="Zhan B."/>
            <person name="Aroian R.V."/>
            <person name="Pafco B."/>
            <person name="Schwarz E.M."/>
        </authorList>
    </citation>
    <scope>NUCLEOTIDE SEQUENCE [LARGE SCALE GENOMIC DNA]</scope>
    <source>
        <strain evidence="8 9">Aroian</strain>
        <tissue evidence="8">Whole animal</tissue>
    </source>
</reference>
<keyword evidence="2" id="KW-0964">Secreted</keyword>
<gene>
    <name evidence="8" type="primary">Necator_chrV.g17337</name>
    <name evidence="8" type="ORF">RB195_012548</name>
</gene>
<evidence type="ECO:0000256" key="6">
    <source>
        <dbReference type="SAM" id="Phobius"/>
    </source>
</evidence>
<accession>A0ABR1DRU9</accession>
<feature type="region of interest" description="Disordered" evidence="5">
    <location>
        <begin position="131"/>
        <end position="153"/>
    </location>
</feature>
<name>A0ABR1DRU9_NECAM</name>
<dbReference type="PANTHER" id="PTHR15283:SF4">
    <property type="entry name" value="BURSICON"/>
    <property type="match status" value="1"/>
</dbReference>
<dbReference type="Proteomes" id="UP001303046">
    <property type="component" value="Unassembled WGS sequence"/>
</dbReference>
<dbReference type="InterPro" id="IPR029034">
    <property type="entry name" value="Cystine-knot_cytokine"/>
</dbReference>
<feature type="transmembrane region" description="Helical" evidence="6">
    <location>
        <begin position="47"/>
        <end position="68"/>
    </location>
</feature>
<proteinExistence type="predicted"/>
<evidence type="ECO:0000259" key="7">
    <source>
        <dbReference type="SMART" id="SM00041"/>
    </source>
</evidence>
<dbReference type="InterPro" id="IPR004133">
    <property type="entry name" value="DAN_dom"/>
</dbReference>
<keyword evidence="3" id="KW-0732">Signal</keyword>
<dbReference type="EMBL" id="JAVFWL010000005">
    <property type="protein sequence ID" value="KAK6753003.1"/>
    <property type="molecule type" value="Genomic_DNA"/>
</dbReference>
<keyword evidence="4" id="KW-1015">Disulfide bond</keyword>
<evidence type="ECO:0000256" key="5">
    <source>
        <dbReference type="SAM" id="MobiDB-lite"/>
    </source>
</evidence>
<dbReference type="SMART" id="SM00041">
    <property type="entry name" value="CT"/>
    <property type="match status" value="1"/>
</dbReference>
<dbReference type="Pfam" id="PF03045">
    <property type="entry name" value="DAN"/>
    <property type="match status" value="1"/>
</dbReference>
<evidence type="ECO:0000256" key="2">
    <source>
        <dbReference type="ARBA" id="ARBA00022525"/>
    </source>
</evidence>